<dbReference type="InterPro" id="IPR006249">
    <property type="entry name" value="Aconitase/IRP2"/>
</dbReference>
<dbReference type="Gene3D" id="6.10.190.10">
    <property type="match status" value="1"/>
</dbReference>
<comment type="catalytic activity">
    <reaction evidence="15 16">
        <text>citrate = D-threo-isocitrate</text>
        <dbReference type="Rhea" id="RHEA:10336"/>
        <dbReference type="ChEBI" id="CHEBI:15562"/>
        <dbReference type="ChEBI" id="CHEBI:16947"/>
        <dbReference type="EC" id="4.2.1.3"/>
    </reaction>
</comment>
<evidence type="ECO:0000256" key="11">
    <source>
        <dbReference type="ARBA" id="ARBA00022884"/>
    </source>
</evidence>
<evidence type="ECO:0000256" key="13">
    <source>
        <dbReference type="ARBA" id="ARBA00023014"/>
    </source>
</evidence>
<proteinExistence type="inferred from homology"/>
<accession>A0A2R8CAT3</accession>
<evidence type="ECO:0000313" key="19">
    <source>
        <dbReference type="EMBL" id="SPJ29539.1"/>
    </source>
</evidence>
<evidence type="ECO:0000256" key="9">
    <source>
        <dbReference type="ARBA" id="ARBA00022532"/>
    </source>
</evidence>
<dbReference type="AlphaFoldDB" id="A0A2R8CAT3"/>
<keyword evidence="20" id="KW-1185">Reference proteome</keyword>
<dbReference type="GO" id="GO:0051539">
    <property type="term" value="F:4 iron, 4 sulfur cluster binding"/>
    <property type="evidence" value="ECO:0007669"/>
    <property type="project" value="UniProtKB-KW"/>
</dbReference>
<dbReference type="PROSITE" id="PS00450">
    <property type="entry name" value="ACONITASE_1"/>
    <property type="match status" value="1"/>
</dbReference>
<feature type="domain" description="Aconitase A/isopropylmalate dehydratase small subunit swivel" evidence="18">
    <location>
        <begin position="695"/>
        <end position="820"/>
    </location>
</feature>
<gene>
    <name evidence="19" type="primary">acnA</name>
    <name evidence="19" type="ORF">TRM7615_03059</name>
</gene>
<dbReference type="InterPro" id="IPR015931">
    <property type="entry name" value="Acnase/IPM_dHydase_lsu_aba_1/3"/>
</dbReference>
<name>A0A2R8CAT3_9RHOB</name>
<evidence type="ECO:0000256" key="3">
    <source>
        <dbReference type="ARBA" id="ARBA00002737"/>
    </source>
</evidence>
<dbReference type="EC" id="4.2.1.3" evidence="16"/>
<evidence type="ECO:0000256" key="7">
    <source>
        <dbReference type="ARBA" id="ARBA00011245"/>
    </source>
</evidence>
<dbReference type="FunFam" id="3.30.499.10:FF:000002">
    <property type="entry name" value="Aconitate hydratase"/>
    <property type="match status" value="1"/>
</dbReference>
<evidence type="ECO:0000256" key="15">
    <source>
        <dbReference type="ARBA" id="ARBA00023501"/>
    </source>
</evidence>
<dbReference type="GO" id="GO:0047456">
    <property type="term" value="F:2-methylisocitrate dehydratase activity"/>
    <property type="evidence" value="ECO:0007669"/>
    <property type="project" value="UniProtKB-EC"/>
</dbReference>
<comment type="function">
    <text evidence="16">Catalyzes the isomerization of citrate to isocitrate via cis-aconitate.</text>
</comment>
<protein>
    <recommendedName>
        <fullName evidence="16">Aconitate hydratase</fullName>
        <shortName evidence="16">Aconitase</shortName>
        <ecNumber evidence="16">4.2.1.3</ecNumber>
    </recommendedName>
</protein>
<evidence type="ECO:0000256" key="12">
    <source>
        <dbReference type="ARBA" id="ARBA00023004"/>
    </source>
</evidence>
<evidence type="ECO:0000259" key="18">
    <source>
        <dbReference type="Pfam" id="PF00694"/>
    </source>
</evidence>
<dbReference type="FunFam" id="3.20.19.10:FF:000001">
    <property type="entry name" value="Aconitate hydratase"/>
    <property type="match status" value="1"/>
</dbReference>
<dbReference type="RefSeq" id="WP_108788990.1">
    <property type="nucleotide sequence ID" value="NZ_ONZG01000007.1"/>
</dbReference>
<dbReference type="CDD" id="cd01580">
    <property type="entry name" value="AcnA_IRP_Swivel"/>
    <property type="match status" value="1"/>
</dbReference>
<dbReference type="InterPro" id="IPR044137">
    <property type="entry name" value="AcnA_IRP_Swivel"/>
</dbReference>
<dbReference type="SUPFAM" id="SSF52016">
    <property type="entry name" value="LeuD/IlvD-like"/>
    <property type="match status" value="1"/>
</dbReference>
<dbReference type="OrthoDB" id="9764318at2"/>
<dbReference type="InterPro" id="IPR015928">
    <property type="entry name" value="Aconitase/3IPM_dehydase_swvl"/>
</dbReference>
<dbReference type="PRINTS" id="PR00415">
    <property type="entry name" value="ACONITASE"/>
</dbReference>
<feature type="domain" description="Aconitase/3-isopropylmalate dehydratase large subunit alpha/beta/alpha" evidence="17">
    <location>
        <begin position="83"/>
        <end position="565"/>
    </location>
</feature>
<dbReference type="PROSITE" id="PS01244">
    <property type="entry name" value="ACONITASE_2"/>
    <property type="match status" value="1"/>
</dbReference>
<keyword evidence="10" id="KW-0479">Metal-binding</keyword>
<dbReference type="GO" id="GO:0006099">
    <property type="term" value="P:tricarboxylic acid cycle"/>
    <property type="evidence" value="ECO:0007669"/>
    <property type="project" value="UniProtKB-UniPathway"/>
</dbReference>
<evidence type="ECO:0000256" key="10">
    <source>
        <dbReference type="ARBA" id="ARBA00022723"/>
    </source>
</evidence>
<evidence type="ECO:0000256" key="6">
    <source>
        <dbReference type="ARBA" id="ARBA00007185"/>
    </source>
</evidence>
<evidence type="ECO:0000256" key="16">
    <source>
        <dbReference type="RuleBase" id="RU361275"/>
    </source>
</evidence>
<organism evidence="19 20">
    <name type="scientific">Falsiruegeria mediterranea M17</name>
    <dbReference type="NCBI Taxonomy" id="1200281"/>
    <lineage>
        <taxon>Bacteria</taxon>
        <taxon>Pseudomonadati</taxon>
        <taxon>Pseudomonadota</taxon>
        <taxon>Alphaproteobacteria</taxon>
        <taxon>Rhodobacterales</taxon>
        <taxon>Roseobacteraceae</taxon>
        <taxon>Falsiruegeria</taxon>
    </lineage>
</organism>
<dbReference type="Gene3D" id="3.20.19.10">
    <property type="entry name" value="Aconitase, domain 4"/>
    <property type="match status" value="1"/>
</dbReference>
<evidence type="ECO:0000256" key="2">
    <source>
        <dbReference type="ARBA" id="ARBA00001966"/>
    </source>
</evidence>
<evidence type="ECO:0000256" key="8">
    <source>
        <dbReference type="ARBA" id="ARBA00022485"/>
    </source>
</evidence>
<dbReference type="Proteomes" id="UP000244898">
    <property type="component" value="Unassembled WGS sequence"/>
</dbReference>
<dbReference type="CDD" id="cd01586">
    <property type="entry name" value="AcnA_IRP"/>
    <property type="match status" value="1"/>
</dbReference>
<dbReference type="InterPro" id="IPR036008">
    <property type="entry name" value="Aconitase_4Fe-4S_dom"/>
</dbReference>
<comment type="pathway">
    <text evidence="4">Carbohydrate metabolism; tricarboxylic acid cycle; isocitrate from oxaloacetate: step 2/2.</text>
</comment>
<dbReference type="GO" id="GO:0046872">
    <property type="term" value="F:metal ion binding"/>
    <property type="evidence" value="ECO:0007669"/>
    <property type="project" value="UniProtKB-KW"/>
</dbReference>
<evidence type="ECO:0000256" key="4">
    <source>
        <dbReference type="ARBA" id="ARBA00004717"/>
    </source>
</evidence>
<keyword evidence="12 16" id="KW-0408">Iron</keyword>
<keyword evidence="13 16" id="KW-0411">Iron-sulfur</keyword>
<comment type="similarity">
    <text evidence="6 16">Belongs to the aconitase/IPM isomerase family.</text>
</comment>
<dbReference type="SUPFAM" id="SSF53732">
    <property type="entry name" value="Aconitase iron-sulfur domain"/>
    <property type="match status" value="1"/>
</dbReference>
<comment type="pathway">
    <text evidence="5">Organic acid metabolism; propanoate degradation.</text>
</comment>
<comment type="function">
    <text evidence="3">Involved in the catabolism of short chain fatty acids (SCFA) via the tricarboxylic acid (TCA)(acetyl degradation route) and probably the 2-methylcitrate cycle I (propionate degradation route). Catalyzes the reversible isomerization of citrate to isocitrate via cis-aconitate. Could catalyze the hydration of 2-methyl-cis-aconitate to yield (2R,3S)-2-methylisocitrate. The apo form of AcnA functions as a RNA-binding regulatory protein.</text>
</comment>
<dbReference type="EMBL" id="ONZG01000007">
    <property type="protein sequence ID" value="SPJ29539.1"/>
    <property type="molecule type" value="Genomic_DNA"/>
</dbReference>
<reference evidence="20" key="1">
    <citation type="submission" date="2018-03" db="EMBL/GenBank/DDBJ databases">
        <authorList>
            <person name="Rodrigo-Torres L."/>
            <person name="Arahal R. D."/>
            <person name="Lucena T."/>
        </authorList>
    </citation>
    <scope>NUCLEOTIDE SEQUENCE [LARGE SCALE GENOMIC DNA]</scope>
    <source>
        <strain evidence="20">CECT 7615</strain>
    </source>
</reference>
<dbReference type="GO" id="GO:0003723">
    <property type="term" value="F:RNA binding"/>
    <property type="evidence" value="ECO:0007669"/>
    <property type="project" value="UniProtKB-KW"/>
</dbReference>
<dbReference type="UniPathway" id="UPA00223">
    <property type="reaction ID" value="UER00718"/>
</dbReference>
<keyword evidence="8 16" id="KW-0004">4Fe-4S</keyword>
<keyword evidence="11" id="KW-0694">RNA-binding</keyword>
<evidence type="ECO:0000313" key="20">
    <source>
        <dbReference type="Proteomes" id="UP000244898"/>
    </source>
</evidence>
<evidence type="ECO:0000256" key="14">
    <source>
        <dbReference type="ARBA" id="ARBA00023239"/>
    </source>
</evidence>
<evidence type="ECO:0000256" key="5">
    <source>
        <dbReference type="ARBA" id="ARBA00005026"/>
    </source>
</evidence>
<dbReference type="NCBIfam" id="NF006757">
    <property type="entry name" value="PRK09277.1"/>
    <property type="match status" value="1"/>
</dbReference>
<evidence type="ECO:0000256" key="1">
    <source>
        <dbReference type="ARBA" id="ARBA00000118"/>
    </source>
</evidence>
<dbReference type="Pfam" id="PF00330">
    <property type="entry name" value="Aconitase"/>
    <property type="match status" value="1"/>
</dbReference>
<dbReference type="NCBIfam" id="TIGR01341">
    <property type="entry name" value="aconitase_1"/>
    <property type="match status" value="1"/>
</dbReference>
<dbReference type="InterPro" id="IPR018136">
    <property type="entry name" value="Aconitase_4Fe-4S_BS"/>
</dbReference>
<dbReference type="PANTHER" id="PTHR11670">
    <property type="entry name" value="ACONITASE/IRON-RESPONSIVE ELEMENT FAMILY MEMBER"/>
    <property type="match status" value="1"/>
</dbReference>
<dbReference type="FunFam" id="3.30.499.10:FF:000020">
    <property type="entry name" value="Aconitate hydratase A"/>
    <property type="match status" value="1"/>
</dbReference>
<dbReference type="NCBIfam" id="NF009520">
    <property type="entry name" value="PRK12881.1"/>
    <property type="match status" value="1"/>
</dbReference>
<keyword evidence="14 16" id="KW-0456">Lyase</keyword>
<sequence length="895" mass="96747">MPITVGQDTARTRRELSVNGKTISYFSIPAATEAGLGDFSKLPAALKVVLENMLRFEDGDFSVSVDDIKAFAEWGANGGQNPREIAYRPARVLMQDFTGVPAVVDLAAMRDGIVGLKGSASKINPQVPVDLVIDHSVMIDEFGNPRAFQMNVDREYERNMERYTFLKWGQNAFDNFRVVPPGTGICHQVNLEYLAQTIWTDTDQNGVDVAYPDTLVGTDSHTTMVNGVAVLGWGVGGIEAEAAMLGQPISMLIPEVIGFELTGAMVEGTTGTDLVLKVVEMLREKGVVGKFVEFYGDGLDRLPLADRATIANMAPEYGATCGFFPIDGETIRYLTNTGRDEDRIALVEAYAKANGLWRDADYAPIYTDTLHLDMGTIVPAISGPKRPQDYVALSDGKTAFLREMEETFKRPMGKEVAVAGEDYTMESGKVVIASITSCTNTSNPYVMIGAGLVARKAAELGLNRKPWVKTSLAPGSQVVSAYLEAAGLQDDLDAIGFNLVGYGCTTCIGNSGPIQKEISDAIAEGDLVATSVLSGNRNFEGRISPDVRANYLASPPLVVAYALAGTMDIDLSSDVIAQDKNGNDVYLKDLWPSTEEIADLVQKTVTRDAFQSKYADVFKGDEKWRGVDVPQQETYDWPANSTYIQNPPYFQGMGPEPGTIENIKGAKVLLMLGDMITTDHISPAGSFAASSPAGQYLIERQVQPREFNSYGSRRGNHEIMMRGTFANIRIKNEMLDGVEGGYTTGPDGEQTSVYDASMAHQANGTPLVVFGGEQYGAGSSRDWAAKGTALLGVKAVIAESFERIHRSNLVGMGVIPLEFTGGDTRKSLGLTGEETVTITGLDSVEPLQEVPCSITMADGTVKEIMLKCRIDTAPEIEYIEHGGVLHFVLRNLAKA</sequence>
<dbReference type="GO" id="GO:0003994">
    <property type="term" value="F:aconitate hydratase activity"/>
    <property type="evidence" value="ECO:0007669"/>
    <property type="project" value="UniProtKB-EC"/>
</dbReference>
<comment type="subunit">
    <text evidence="7">Monomer.</text>
</comment>
<keyword evidence="9" id="KW-0816">Tricarboxylic acid cycle</keyword>
<dbReference type="Pfam" id="PF00694">
    <property type="entry name" value="Aconitase_C"/>
    <property type="match status" value="1"/>
</dbReference>
<evidence type="ECO:0000259" key="17">
    <source>
        <dbReference type="Pfam" id="PF00330"/>
    </source>
</evidence>
<comment type="catalytic activity">
    <reaction evidence="1">
        <text>(2S,3R)-3-hydroxybutane-1,2,3-tricarboxylate = 2-methyl-cis-aconitate + H2O</text>
        <dbReference type="Rhea" id="RHEA:17941"/>
        <dbReference type="ChEBI" id="CHEBI:15377"/>
        <dbReference type="ChEBI" id="CHEBI:57429"/>
        <dbReference type="ChEBI" id="CHEBI:57872"/>
        <dbReference type="EC" id="4.2.1.99"/>
    </reaction>
</comment>
<comment type="cofactor">
    <cofactor evidence="2">
        <name>[4Fe-4S] cluster</name>
        <dbReference type="ChEBI" id="CHEBI:49883"/>
    </cofactor>
</comment>
<dbReference type="InterPro" id="IPR001030">
    <property type="entry name" value="Acoase/IPM_deHydtase_lsu_aba"/>
</dbReference>
<dbReference type="Gene3D" id="3.30.499.10">
    <property type="entry name" value="Aconitase, domain 3"/>
    <property type="match status" value="2"/>
</dbReference>
<dbReference type="InterPro" id="IPR000573">
    <property type="entry name" value="AconitaseA/IPMdHydase_ssu_swvl"/>
</dbReference>